<dbReference type="GO" id="GO:0016887">
    <property type="term" value="F:ATP hydrolysis activity"/>
    <property type="evidence" value="ECO:0007669"/>
    <property type="project" value="InterPro"/>
</dbReference>
<dbReference type="PANTHER" id="PTHR24220:SF684">
    <property type="entry name" value="FE(3+) IONS IMPORT ATP-BINDING PROTEIN FBPC"/>
    <property type="match status" value="1"/>
</dbReference>
<dbReference type="GO" id="GO:0005886">
    <property type="term" value="C:plasma membrane"/>
    <property type="evidence" value="ECO:0007669"/>
    <property type="project" value="TreeGrafter"/>
</dbReference>
<accession>A0A223RVA7</accession>
<dbReference type="InterPro" id="IPR003439">
    <property type="entry name" value="ABC_transporter-like_ATP-bd"/>
</dbReference>
<dbReference type="Proteomes" id="UP000215043">
    <property type="component" value="Chromosome"/>
</dbReference>
<evidence type="ECO:0000313" key="4">
    <source>
        <dbReference type="Proteomes" id="UP000215043"/>
    </source>
</evidence>
<dbReference type="PANTHER" id="PTHR24220">
    <property type="entry name" value="IMPORT ATP-BINDING PROTEIN"/>
    <property type="match status" value="1"/>
</dbReference>
<evidence type="ECO:0000256" key="1">
    <source>
        <dbReference type="SAM" id="MobiDB-lite"/>
    </source>
</evidence>
<reference evidence="3 4" key="1">
    <citation type="submission" date="2017-08" db="EMBL/GenBank/DDBJ databases">
        <title>The complete genome sequence of moderately halophilic actinomycete Actinopolyspora erythraea YIM 90600, the producer of novel erythromycin, novel actinopolysporins A-C and tubercidin.</title>
        <authorList>
            <person name="Yin M."/>
            <person name="Tang S."/>
        </authorList>
    </citation>
    <scope>NUCLEOTIDE SEQUENCE [LARGE SCALE GENOMIC DNA]</scope>
    <source>
        <strain evidence="3 4">YIM 90600</strain>
    </source>
</reference>
<dbReference type="SUPFAM" id="SSF52540">
    <property type="entry name" value="P-loop containing nucleoside triphosphate hydrolases"/>
    <property type="match status" value="1"/>
</dbReference>
<dbReference type="KEGG" id="aey:CDG81_17165"/>
<sequence>MRAGGCRALTGLGPRHAGRARAAGAGSLDETEHADRGPPRLSGGQRERVALTTVLACDPRWLVFDEPSAGLEPVARRELAEPLLALSPTMLMVTRDLPLRAAAASTRCACSTAARGSPTVHHRAAHRAAGRALTGAALRLPAEPPGSDSVRSPRRNTHLT</sequence>
<dbReference type="Gene3D" id="3.40.50.300">
    <property type="entry name" value="P-loop containing nucleotide triphosphate hydrolases"/>
    <property type="match status" value="1"/>
</dbReference>
<feature type="region of interest" description="Disordered" evidence="1">
    <location>
        <begin position="1"/>
        <end position="45"/>
    </location>
</feature>
<proteinExistence type="predicted"/>
<dbReference type="InterPro" id="IPR015854">
    <property type="entry name" value="ABC_transpr_LolD-like"/>
</dbReference>
<dbReference type="EMBL" id="CP022752">
    <property type="protein sequence ID" value="ASU79709.1"/>
    <property type="molecule type" value="Genomic_DNA"/>
</dbReference>
<name>A0A223RVA7_9ACTN</name>
<feature type="region of interest" description="Disordered" evidence="1">
    <location>
        <begin position="138"/>
        <end position="160"/>
    </location>
</feature>
<organism evidence="3 4">
    <name type="scientific">Actinopolyspora erythraea</name>
    <dbReference type="NCBI Taxonomy" id="414996"/>
    <lineage>
        <taxon>Bacteria</taxon>
        <taxon>Bacillati</taxon>
        <taxon>Actinomycetota</taxon>
        <taxon>Actinomycetes</taxon>
        <taxon>Actinopolysporales</taxon>
        <taxon>Actinopolysporaceae</taxon>
        <taxon>Actinopolyspora</taxon>
    </lineage>
</organism>
<dbReference type="OrthoDB" id="9806471at2"/>
<dbReference type="Pfam" id="PF00005">
    <property type="entry name" value="ABC_tran"/>
    <property type="match status" value="1"/>
</dbReference>
<evidence type="ECO:0000313" key="3">
    <source>
        <dbReference type="EMBL" id="ASU79709.1"/>
    </source>
</evidence>
<feature type="domain" description="ABC transporter" evidence="2">
    <location>
        <begin position="30"/>
        <end position="68"/>
    </location>
</feature>
<feature type="compositionally biased region" description="Low complexity" evidence="1">
    <location>
        <begin position="11"/>
        <end position="26"/>
    </location>
</feature>
<dbReference type="InterPro" id="IPR027417">
    <property type="entry name" value="P-loop_NTPase"/>
</dbReference>
<protein>
    <recommendedName>
        <fullName evidence="2">ABC transporter domain-containing protein</fullName>
    </recommendedName>
</protein>
<gene>
    <name evidence="3" type="ORF">CDG81_17165</name>
</gene>
<evidence type="ECO:0000259" key="2">
    <source>
        <dbReference type="Pfam" id="PF00005"/>
    </source>
</evidence>
<dbReference type="GO" id="GO:0022857">
    <property type="term" value="F:transmembrane transporter activity"/>
    <property type="evidence" value="ECO:0007669"/>
    <property type="project" value="TreeGrafter"/>
</dbReference>
<dbReference type="AlphaFoldDB" id="A0A223RVA7"/>
<dbReference type="GO" id="GO:0005524">
    <property type="term" value="F:ATP binding"/>
    <property type="evidence" value="ECO:0007669"/>
    <property type="project" value="InterPro"/>
</dbReference>